<gene>
    <name evidence="1" type="ORF">OBRU01_12505</name>
</gene>
<dbReference type="Gene3D" id="2.60.120.200">
    <property type="match status" value="1"/>
</dbReference>
<protein>
    <recommendedName>
        <fullName evidence="3">Regulation of enolase protein 1</fullName>
    </recommendedName>
</protein>
<accession>A0A0L7L6T0</accession>
<keyword evidence="2" id="KW-1185">Reference proteome</keyword>
<dbReference type="InterPro" id="IPR013320">
    <property type="entry name" value="ConA-like_dom_sf"/>
</dbReference>
<organism evidence="1 2">
    <name type="scientific">Operophtera brumata</name>
    <name type="common">Winter moth</name>
    <name type="synonym">Phalaena brumata</name>
    <dbReference type="NCBI Taxonomy" id="104452"/>
    <lineage>
        <taxon>Eukaryota</taxon>
        <taxon>Metazoa</taxon>
        <taxon>Ecdysozoa</taxon>
        <taxon>Arthropoda</taxon>
        <taxon>Hexapoda</taxon>
        <taxon>Insecta</taxon>
        <taxon>Pterygota</taxon>
        <taxon>Neoptera</taxon>
        <taxon>Endopterygota</taxon>
        <taxon>Lepidoptera</taxon>
        <taxon>Glossata</taxon>
        <taxon>Ditrysia</taxon>
        <taxon>Geometroidea</taxon>
        <taxon>Geometridae</taxon>
        <taxon>Larentiinae</taxon>
        <taxon>Operophtera</taxon>
    </lineage>
</organism>
<dbReference type="InterPro" id="IPR009784">
    <property type="entry name" value="DUF1349"/>
</dbReference>
<evidence type="ECO:0000313" key="1">
    <source>
        <dbReference type="EMBL" id="KOB71026.1"/>
    </source>
</evidence>
<dbReference type="PANTHER" id="PTHR35332:SF2">
    <property type="entry name" value="REGULATION OF ENOLASE PROTEIN 1"/>
    <property type="match status" value="1"/>
</dbReference>
<name>A0A0L7L6T0_OPEBR</name>
<dbReference type="InterPro" id="IPR015987">
    <property type="entry name" value="UCP022704"/>
</dbReference>
<sequence length="191" mass="21980">MSLADFKWLNEPTKWGVTDETLKVTTDNKTDFWQGTWYNFHYNTGHVYGVDVQNDFTFTACVEADFKELYDQAGLMIYLDYKHWIKAGIEYNDGQPMIGSVVTNELSDWATGIFAGDPRKFYIRLSKVKNVVCVKYSTDNITWNLLRLCPFPESECYFVGLMCCTPQRAGLDVKFSDINICDPAEDILHSN</sequence>
<evidence type="ECO:0008006" key="3">
    <source>
        <dbReference type="Google" id="ProtNLM"/>
    </source>
</evidence>
<dbReference type="AlphaFoldDB" id="A0A0L7L6T0"/>
<dbReference type="PANTHER" id="PTHR35332">
    <property type="entry name" value="REGULATION OF ENOLASE PROTEIN 1"/>
    <property type="match status" value="1"/>
</dbReference>
<evidence type="ECO:0000313" key="2">
    <source>
        <dbReference type="Proteomes" id="UP000037510"/>
    </source>
</evidence>
<comment type="caution">
    <text evidence="1">The sequence shown here is derived from an EMBL/GenBank/DDBJ whole genome shotgun (WGS) entry which is preliminary data.</text>
</comment>
<dbReference type="Pfam" id="PF07081">
    <property type="entry name" value="DUF1349"/>
    <property type="match status" value="1"/>
</dbReference>
<dbReference type="PIRSF" id="PIRSF022704">
    <property type="entry name" value="UCP022704"/>
    <property type="match status" value="1"/>
</dbReference>
<proteinExistence type="predicted"/>
<reference evidence="1 2" key="1">
    <citation type="journal article" date="2015" name="Genome Biol. Evol.">
        <title>The genome of winter moth (Operophtera brumata) provides a genomic perspective on sexual dimorphism and phenology.</title>
        <authorList>
            <person name="Derks M.F."/>
            <person name="Smit S."/>
            <person name="Salis L."/>
            <person name="Schijlen E."/>
            <person name="Bossers A."/>
            <person name="Mateman C."/>
            <person name="Pijl A.S."/>
            <person name="de Ridder D."/>
            <person name="Groenen M.A."/>
            <person name="Visser M.E."/>
            <person name="Megens H.J."/>
        </authorList>
    </citation>
    <scope>NUCLEOTIDE SEQUENCE [LARGE SCALE GENOMIC DNA]</scope>
    <source>
        <strain evidence="1">WM2013NL</strain>
        <tissue evidence="1">Head and thorax</tissue>
    </source>
</reference>
<dbReference type="Proteomes" id="UP000037510">
    <property type="component" value="Unassembled WGS sequence"/>
</dbReference>
<dbReference type="EMBL" id="JTDY01002642">
    <property type="protein sequence ID" value="KOB71026.1"/>
    <property type="molecule type" value="Genomic_DNA"/>
</dbReference>
<dbReference type="SUPFAM" id="SSF49899">
    <property type="entry name" value="Concanavalin A-like lectins/glucanases"/>
    <property type="match status" value="1"/>
</dbReference>